<dbReference type="RefSeq" id="WP_163252609.1">
    <property type="nucleotide sequence ID" value="NZ_JAAIUV010000032.1"/>
</dbReference>
<dbReference type="EMBL" id="JAAIUV010000032">
    <property type="protein sequence ID" value="NEX80153.1"/>
    <property type="molecule type" value="Genomic_DNA"/>
</dbReference>
<proteinExistence type="predicted"/>
<comment type="caution">
    <text evidence="1">The sequence shown here is derived from an EMBL/GenBank/DDBJ whole genome shotgun (WGS) entry which is preliminary data.</text>
</comment>
<dbReference type="AlphaFoldDB" id="A0A6B3TTK1"/>
<name>A0A6B3TTK1_9BACI</name>
<evidence type="ECO:0000313" key="2">
    <source>
        <dbReference type="Proteomes" id="UP000481621"/>
    </source>
</evidence>
<evidence type="ECO:0000313" key="1">
    <source>
        <dbReference type="EMBL" id="NEX80153.1"/>
    </source>
</evidence>
<gene>
    <name evidence="1" type="ORF">G4Z05_14965</name>
</gene>
<keyword evidence="2" id="KW-1185">Reference proteome</keyword>
<reference evidence="1" key="1">
    <citation type="submission" date="2020-02" db="EMBL/GenBank/DDBJ databases">
        <title>Bacillus sedimentmangrovi sp. nov., isolated from sediment of the mangrove ecosystem.</title>
        <authorList>
            <person name="Liu G."/>
        </authorList>
    </citation>
    <scope>NUCLEOTIDE SEQUENCE [LARGE SCALE GENOMIC DNA]</scope>
    <source>
        <strain evidence="1">SgZ-7</strain>
    </source>
</reference>
<dbReference type="Proteomes" id="UP000481621">
    <property type="component" value="Unassembled WGS sequence"/>
</dbReference>
<sequence>MQKVHEFDFNSTLLDIKKQTIIDVITGQEIRIEPKISFPAAKFVFTDQIHTYKGISTKEKSNLLKNTFKIVDATENLTAKISELSVYQKKSVFKELDFLYKEKNYRVKTSLAYKNIELKDGDNLILKAERSSSTIKGIIGLKNYKVSIYNSLNMEFLLWVAVFKGIHLLIQE</sequence>
<protein>
    <recommendedName>
        <fullName evidence="3">LURP-one-related family protein</fullName>
    </recommendedName>
</protein>
<organism evidence="1 2">
    <name type="scientific">Neobacillus thermocopriae</name>
    <dbReference type="NCBI Taxonomy" id="1215031"/>
    <lineage>
        <taxon>Bacteria</taxon>
        <taxon>Bacillati</taxon>
        <taxon>Bacillota</taxon>
        <taxon>Bacilli</taxon>
        <taxon>Bacillales</taxon>
        <taxon>Bacillaceae</taxon>
        <taxon>Neobacillus</taxon>
    </lineage>
</organism>
<accession>A0A6B3TTK1</accession>
<evidence type="ECO:0008006" key="3">
    <source>
        <dbReference type="Google" id="ProtNLM"/>
    </source>
</evidence>